<evidence type="ECO:0000313" key="3">
    <source>
        <dbReference type="Proteomes" id="UP000250235"/>
    </source>
</evidence>
<dbReference type="EMBL" id="KV303492">
    <property type="protein sequence ID" value="KZT75271.1"/>
    <property type="molecule type" value="Genomic_DNA"/>
</dbReference>
<protein>
    <submittedName>
        <fullName evidence="2">Uncharacterized protein</fullName>
    </submittedName>
</protein>
<name>A0A2Z6ZRD7_9LAMI</name>
<dbReference type="AlphaFoldDB" id="A0A2Z6ZRD7"/>
<accession>A0A2Z6ZRD7</accession>
<organism evidence="2 3">
    <name type="scientific">Dorcoceras hygrometricum</name>
    <dbReference type="NCBI Taxonomy" id="472368"/>
    <lineage>
        <taxon>Eukaryota</taxon>
        <taxon>Viridiplantae</taxon>
        <taxon>Streptophyta</taxon>
        <taxon>Embryophyta</taxon>
        <taxon>Tracheophyta</taxon>
        <taxon>Spermatophyta</taxon>
        <taxon>Magnoliopsida</taxon>
        <taxon>eudicotyledons</taxon>
        <taxon>Gunneridae</taxon>
        <taxon>Pentapetalae</taxon>
        <taxon>asterids</taxon>
        <taxon>lamiids</taxon>
        <taxon>Lamiales</taxon>
        <taxon>Gesneriaceae</taxon>
        <taxon>Didymocarpoideae</taxon>
        <taxon>Trichosporeae</taxon>
        <taxon>Loxocarpinae</taxon>
        <taxon>Dorcoceras</taxon>
    </lineage>
</organism>
<proteinExistence type="predicted"/>
<reference evidence="2 3" key="1">
    <citation type="journal article" date="2015" name="Proc. Natl. Acad. Sci. U.S.A.">
        <title>The resurrection genome of Boea hygrometrica: A blueprint for survival of dehydration.</title>
        <authorList>
            <person name="Xiao L."/>
            <person name="Yang G."/>
            <person name="Zhang L."/>
            <person name="Yang X."/>
            <person name="Zhao S."/>
            <person name="Ji Z."/>
            <person name="Zhou Q."/>
            <person name="Hu M."/>
            <person name="Wang Y."/>
            <person name="Chen M."/>
            <person name="Xu Y."/>
            <person name="Jin H."/>
            <person name="Xiao X."/>
            <person name="Hu G."/>
            <person name="Bao F."/>
            <person name="Hu Y."/>
            <person name="Wan P."/>
            <person name="Li L."/>
            <person name="Deng X."/>
            <person name="Kuang T."/>
            <person name="Xiang C."/>
            <person name="Zhu J.K."/>
            <person name="Oliver M.J."/>
            <person name="He Y."/>
        </authorList>
    </citation>
    <scope>NUCLEOTIDE SEQUENCE [LARGE SCALE GENOMIC DNA]</scope>
    <source>
        <strain evidence="3">cv. XS01</strain>
    </source>
</reference>
<feature type="region of interest" description="Disordered" evidence="1">
    <location>
        <begin position="29"/>
        <end position="101"/>
    </location>
</feature>
<dbReference type="OrthoDB" id="4062651at2759"/>
<gene>
    <name evidence="2" type="ORF">F511_47704</name>
</gene>
<feature type="compositionally biased region" description="Polar residues" evidence="1">
    <location>
        <begin position="68"/>
        <end position="78"/>
    </location>
</feature>
<evidence type="ECO:0000313" key="2">
    <source>
        <dbReference type="EMBL" id="KZT75271.1"/>
    </source>
</evidence>
<sequence length="101" mass="10978">MQDFSGYIIGWFDFVQIVRALEGDVSLDDLNEGIKSGHNGMFSSSGTSESDSGSYPDLKRFRKGGTGMSSQEFSSSEHGYTGELALSQEIRSNPASRTRSP</sequence>
<evidence type="ECO:0000256" key="1">
    <source>
        <dbReference type="SAM" id="MobiDB-lite"/>
    </source>
</evidence>
<feature type="compositionally biased region" description="Polar residues" evidence="1">
    <location>
        <begin position="89"/>
        <end position="101"/>
    </location>
</feature>
<keyword evidence="3" id="KW-1185">Reference proteome</keyword>
<feature type="compositionally biased region" description="Low complexity" evidence="1">
    <location>
        <begin position="43"/>
        <end position="54"/>
    </location>
</feature>
<dbReference type="Proteomes" id="UP000250235">
    <property type="component" value="Unassembled WGS sequence"/>
</dbReference>